<comment type="caution">
    <text evidence="1">The sequence shown here is derived from an EMBL/GenBank/DDBJ whole genome shotgun (WGS) entry which is preliminary data.</text>
</comment>
<accession>A0ABV0PJH1</accession>
<evidence type="ECO:0000313" key="2">
    <source>
        <dbReference type="Proteomes" id="UP001476798"/>
    </source>
</evidence>
<keyword evidence="2" id="KW-1185">Reference proteome</keyword>
<protein>
    <submittedName>
        <fullName evidence="1">Serine palmitoyltransferase 2</fullName>
    </submittedName>
</protein>
<reference evidence="1 2" key="1">
    <citation type="submission" date="2021-06" db="EMBL/GenBank/DDBJ databases">
        <authorList>
            <person name="Palmer J.M."/>
        </authorList>
    </citation>
    <scope>NUCLEOTIDE SEQUENCE [LARGE SCALE GENOMIC DNA]</scope>
    <source>
        <strain evidence="1 2">GA_2019</strain>
        <tissue evidence="1">Muscle</tissue>
    </source>
</reference>
<evidence type="ECO:0000313" key="1">
    <source>
        <dbReference type="EMBL" id="MEQ2183598.1"/>
    </source>
</evidence>
<organism evidence="1 2">
    <name type="scientific">Goodea atripinnis</name>
    <dbReference type="NCBI Taxonomy" id="208336"/>
    <lineage>
        <taxon>Eukaryota</taxon>
        <taxon>Metazoa</taxon>
        <taxon>Chordata</taxon>
        <taxon>Craniata</taxon>
        <taxon>Vertebrata</taxon>
        <taxon>Euteleostomi</taxon>
        <taxon>Actinopterygii</taxon>
        <taxon>Neopterygii</taxon>
        <taxon>Teleostei</taxon>
        <taxon>Neoteleostei</taxon>
        <taxon>Acanthomorphata</taxon>
        <taxon>Ovalentaria</taxon>
        <taxon>Atherinomorphae</taxon>
        <taxon>Cyprinodontiformes</taxon>
        <taxon>Goodeidae</taxon>
        <taxon>Goodea</taxon>
    </lineage>
</organism>
<proteinExistence type="predicted"/>
<gene>
    <name evidence="1" type="primary">SPTLC2_3</name>
    <name evidence="1" type="ORF">GOODEAATRI_034429</name>
</gene>
<dbReference type="Proteomes" id="UP001476798">
    <property type="component" value="Unassembled WGS sequence"/>
</dbReference>
<sequence>DFVPLYQDFENFYTRNLYMRIRDNWNRPICSVPGARMDLVERVTHNYNWTFE</sequence>
<dbReference type="EMBL" id="JAHRIO010078801">
    <property type="protein sequence ID" value="MEQ2183598.1"/>
    <property type="molecule type" value="Genomic_DNA"/>
</dbReference>
<feature type="non-terminal residue" evidence="1">
    <location>
        <position position="1"/>
    </location>
</feature>
<name>A0ABV0PJH1_9TELE</name>